<dbReference type="GO" id="GO:0008901">
    <property type="term" value="F:ferredoxin hydrogenase activity"/>
    <property type="evidence" value="ECO:0007669"/>
    <property type="project" value="InterPro"/>
</dbReference>
<dbReference type="Proteomes" id="UP000001661">
    <property type="component" value="Chromosome"/>
</dbReference>
<dbReference type="InterPro" id="IPR001501">
    <property type="entry name" value="Ni-dep_hyd_lsu"/>
</dbReference>
<evidence type="ECO:0000313" key="10">
    <source>
        <dbReference type="Proteomes" id="UP000001661"/>
    </source>
</evidence>
<name>D9QVE1_ACEAZ</name>
<evidence type="ECO:0000313" key="9">
    <source>
        <dbReference type="EMBL" id="ADL12200.1"/>
    </source>
</evidence>
<dbReference type="EMBL" id="CP002105">
    <property type="protein sequence ID" value="ADL12200.1"/>
    <property type="molecule type" value="Genomic_DNA"/>
</dbReference>
<feature type="binding site" evidence="8">
    <location>
        <position position="65"/>
    </location>
    <ligand>
        <name>Ni(2+)</name>
        <dbReference type="ChEBI" id="CHEBI:49786"/>
    </ligand>
</feature>
<keyword evidence="10" id="KW-1185">Reference proteome</keyword>
<feature type="binding site" evidence="8">
    <location>
        <position position="62"/>
    </location>
    <ligand>
        <name>Mg(2+)</name>
        <dbReference type="ChEBI" id="CHEBI:18420"/>
    </ligand>
</feature>
<feature type="binding site" evidence="8">
    <location>
        <position position="453"/>
    </location>
    <ligand>
        <name>Mg(2+)</name>
        <dbReference type="ChEBI" id="CHEBI:18420"/>
    </ligand>
</feature>
<comment type="similarity">
    <text evidence="3">Belongs to the [NiFe]/[NiFeSe] hydrogenase large subunit family.</text>
</comment>
<feature type="binding site" evidence="8">
    <location>
        <position position="65"/>
    </location>
    <ligand>
        <name>Fe cation</name>
        <dbReference type="ChEBI" id="CHEBI:24875"/>
    </ligand>
</feature>
<keyword evidence="7" id="KW-0560">Oxidoreductase</keyword>
<dbReference type="GO" id="GO:0030313">
    <property type="term" value="C:cell envelope"/>
    <property type="evidence" value="ECO:0007669"/>
    <property type="project" value="UniProtKB-SubCell"/>
</dbReference>
<proteinExistence type="inferred from homology"/>
<evidence type="ECO:0000256" key="7">
    <source>
        <dbReference type="ARBA" id="ARBA00023002"/>
    </source>
</evidence>
<feature type="binding site" evidence="8">
    <location>
        <position position="43"/>
    </location>
    <ligand>
        <name>Mg(2+)</name>
        <dbReference type="ChEBI" id="CHEBI:18420"/>
    </ligand>
</feature>
<evidence type="ECO:0000256" key="8">
    <source>
        <dbReference type="PIRSR" id="PIRSR601501-1"/>
    </source>
</evidence>
<feature type="binding site" evidence="8">
    <location>
        <position position="450"/>
    </location>
    <ligand>
        <name>Fe cation</name>
        <dbReference type="ChEBI" id="CHEBI:24875"/>
    </ligand>
</feature>
<protein>
    <submittedName>
        <fullName evidence="9">Nickel-dependent hydrogenase large subunit</fullName>
    </submittedName>
</protein>
<evidence type="ECO:0000256" key="1">
    <source>
        <dbReference type="ARBA" id="ARBA00001967"/>
    </source>
</evidence>
<dbReference type="KEGG" id="aar:Acear_0660"/>
<evidence type="ECO:0000256" key="5">
    <source>
        <dbReference type="ARBA" id="ARBA00022596"/>
    </source>
</evidence>
<dbReference type="HOGENOM" id="CLU_030087_0_0_9"/>
<dbReference type="InterPro" id="IPR050867">
    <property type="entry name" value="NiFe/NiFeSe_hydrgnase_LSU"/>
</dbReference>
<dbReference type="PANTHER" id="PTHR42958:SF2">
    <property type="entry name" value="UPTAKE HYDROGENASE LARGE SUBUNIT"/>
    <property type="match status" value="1"/>
</dbReference>
<feature type="binding site" evidence="8">
    <location>
        <position position="398"/>
    </location>
    <ligand>
        <name>Mg(2+)</name>
        <dbReference type="ChEBI" id="CHEBI:18420"/>
    </ligand>
</feature>
<evidence type="ECO:0000256" key="6">
    <source>
        <dbReference type="ARBA" id="ARBA00022723"/>
    </source>
</evidence>
<keyword evidence="8" id="KW-0408">Iron</keyword>
<comment type="cofactor">
    <cofactor evidence="8">
        <name>Fe cation</name>
        <dbReference type="ChEBI" id="CHEBI:24875"/>
    </cofactor>
</comment>
<keyword evidence="6 8" id="KW-0479">Metal-binding</keyword>
<dbReference type="PROSITE" id="PS00508">
    <property type="entry name" value="NI_HGENASE_L_2"/>
    <property type="match status" value="1"/>
</dbReference>
<comment type="cofactor">
    <cofactor evidence="1 8">
        <name>Ni(2+)</name>
        <dbReference type="ChEBI" id="CHEBI:49786"/>
    </cofactor>
</comment>
<comment type="subcellular location">
    <subcellularLocation>
        <location evidence="2">Cell envelope</location>
    </subcellularLocation>
</comment>
<reference evidence="9 10" key="1">
    <citation type="journal article" date="2010" name="Stand. Genomic Sci.">
        <title>Complete genome sequence of Acetohalobium arabaticum type strain (Z-7288).</title>
        <authorList>
            <person name="Sikorski J."/>
            <person name="Lapidus A."/>
            <person name="Chertkov O."/>
            <person name="Lucas S."/>
            <person name="Copeland A."/>
            <person name="Glavina Del Rio T."/>
            <person name="Nolan M."/>
            <person name="Tice H."/>
            <person name="Cheng J.F."/>
            <person name="Han C."/>
            <person name="Brambilla E."/>
            <person name="Pitluck S."/>
            <person name="Liolios K."/>
            <person name="Ivanova N."/>
            <person name="Mavromatis K."/>
            <person name="Mikhailova N."/>
            <person name="Pati A."/>
            <person name="Bruce D."/>
            <person name="Detter C."/>
            <person name="Tapia R."/>
            <person name="Goodwin L."/>
            <person name="Chen A."/>
            <person name="Palaniappan K."/>
            <person name="Land M."/>
            <person name="Hauser L."/>
            <person name="Chang Y.J."/>
            <person name="Jeffries C.D."/>
            <person name="Rohde M."/>
            <person name="Goker M."/>
            <person name="Spring S."/>
            <person name="Woyke T."/>
            <person name="Bristow J."/>
            <person name="Eisen J.A."/>
            <person name="Markowitz V."/>
            <person name="Hugenholtz P."/>
            <person name="Kyrpides N.C."/>
            <person name="Klenk H.P."/>
        </authorList>
    </citation>
    <scope>NUCLEOTIDE SEQUENCE [LARGE SCALE GENOMIC DNA]</scope>
    <source>
        <strain evidence="10">ATCC 49924 / DSM 5501 / Z-7288</strain>
    </source>
</reference>
<dbReference type="GO" id="GO:0016151">
    <property type="term" value="F:nickel cation binding"/>
    <property type="evidence" value="ECO:0007669"/>
    <property type="project" value="InterPro"/>
</dbReference>
<gene>
    <name evidence="9" type="ordered locus">Acear_0660</name>
</gene>
<evidence type="ECO:0000256" key="3">
    <source>
        <dbReference type="ARBA" id="ARBA00009292"/>
    </source>
</evidence>
<dbReference type="AlphaFoldDB" id="D9QVE1"/>
<dbReference type="OrthoDB" id="9761717at2"/>
<dbReference type="STRING" id="574087.Acear_0660"/>
<dbReference type="SUPFAM" id="SSF56762">
    <property type="entry name" value="HydB/Nqo4-like"/>
    <property type="match status" value="1"/>
</dbReference>
<accession>D9QVE1</accession>
<keyword evidence="8" id="KW-0460">Magnesium</keyword>
<feature type="binding site" evidence="8">
    <location>
        <position position="447"/>
    </location>
    <ligand>
        <name>Ni(2+)</name>
        <dbReference type="ChEBI" id="CHEBI:49786"/>
    </ligand>
</feature>
<dbReference type="RefSeq" id="WP_013277646.1">
    <property type="nucleotide sequence ID" value="NC_014378.1"/>
</dbReference>
<evidence type="ECO:0000256" key="2">
    <source>
        <dbReference type="ARBA" id="ARBA00004196"/>
    </source>
</evidence>
<dbReference type="eggNOG" id="COG0374">
    <property type="taxonomic scope" value="Bacteria"/>
</dbReference>
<dbReference type="Gene3D" id="1.10.645.10">
    <property type="entry name" value="Cytochrome-c3 Hydrogenase, chain B"/>
    <property type="match status" value="1"/>
</dbReference>
<dbReference type="InterPro" id="IPR029014">
    <property type="entry name" value="NiFe-Hase_large"/>
</dbReference>
<organism evidence="9 10">
    <name type="scientific">Acetohalobium arabaticum (strain ATCC 49924 / DSM 5501 / Z-7288)</name>
    <dbReference type="NCBI Taxonomy" id="574087"/>
    <lineage>
        <taxon>Bacteria</taxon>
        <taxon>Bacillati</taxon>
        <taxon>Bacillota</taxon>
        <taxon>Clostridia</taxon>
        <taxon>Halanaerobiales</taxon>
        <taxon>Halobacteroidaceae</taxon>
        <taxon>Acetohalobium</taxon>
    </lineage>
</organism>
<comment type="subunit">
    <text evidence="4">Heterodimer of a large and a small subunit.</text>
</comment>
<dbReference type="PANTHER" id="PTHR42958">
    <property type="entry name" value="HYDROGENASE-2 LARGE CHAIN"/>
    <property type="match status" value="1"/>
</dbReference>
<keyword evidence="5 8" id="KW-0533">Nickel</keyword>
<sequence>MTREEINFSPVTRLSGLLSVDVIMDNLQVVEADVKGNMFRGYEEIMGGRQVRDAVYMTQRVCGICSLAHGAAGSYLLDELYGNEISETAQYLRNIMYGADFLQNHIRHFYLFSLPDFVDLPNEPPFQDQNLTDARLNPEENQRLIEHYYDAIEASQESHQILALFGGKAPEQHSFLDGGVAVAPTVDKINQARALVDDIYEFVTGAMLPDTQLIADVYNDYFDIGVTPKRLLSFGLFRFGPRNEELLWKGGILEDNSLTPPELDLIEETVINSWFEDEDGDGEVEPNPYKPYAYSWIKTVQYGGEFFETGPLARMLINGFYEGGTSTMDRILARTIETVKIVALMKKWLERLNLQSEAPINQNQTPVKSEADGITGAMRGGLLHSASIQDEEVVEYDIITPTVWNFAPKDRFGSRGPVENAIVGTEIPREDEIYTVLGRIIRSFDPCISCGTHVLDSQGNLQGKKIFGLQMGD</sequence>
<dbReference type="Pfam" id="PF00374">
    <property type="entry name" value="NiFeSe_Hases"/>
    <property type="match status" value="3"/>
</dbReference>
<evidence type="ECO:0000256" key="4">
    <source>
        <dbReference type="ARBA" id="ARBA00011771"/>
    </source>
</evidence>
<dbReference type="InterPro" id="IPR018194">
    <property type="entry name" value="Ni-dep_hyd_lsu_Ni_BS"/>
</dbReference>